<organism evidence="2 3">
    <name type="scientific">Glutamicibacter mishrai</name>
    <dbReference type="NCBI Taxonomy" id="1775880"/>
    <lineage>
        <taxon>Bacteria</taxon>
        <taxon>Bacillati</taxon>
        <taxon>Actinomycetota</taxon>
        <taxon>Actinomycetes</taxon>
        <taxon>Micrococcales</taxon>
        <taxon>Micrococcaceae</taxon>
        <taxon>Glutamicibacter</taxon>
    </lineage>
</organism>
<dbReference type="Proteomes" id="UP000502331">
    <property type="component" value="Chromosome"/>
</dbReference>
<feature type="transmembrane region" description="Helical" evidence="1">
    <location>
        <begin position="20"/>
        <end position="38"/>
    </location>
</feature>
<dbReference type="EMBL" id="CP032549">
    <property type="protein sequence ID" value="QIV86412.1"/>
    <property type="molecule type" value="Genomic_DNA"/>
</dbReference>
<gene>
    <name evidence="2" type="ORF">D3791_04310</name>
</gene>
<protein>
    <recommendedName>
        <fullName evidence="4">DUF3995 domain-containing protein</fullName>
    </recommendedName>
</protein>
<evidence type="ECO:0008006" key="4">
    <source>
        <dbReference type="Google" id="ProtNLM"/>
    </source>
</evidence>
<proteinExistence type="predicted"/>
<feature type="transmembrane region" description="Helical" evidence="1">
    <location>
        <begin position="44"/>
        <end position="65"/>
    </location>
</feature>
<keyword evidence="3" id="KW-1185">Reference proteome</keyword>
<name>A0A6H0SFJ0_9MICC</name>
<keyword evidence="1" id="KW-0812">Transmembrane</keyword>
<evidence type="ECO:0000313" key="2">
    <source>
        <dbReference type="EMBL" id="QIV86412.1"/>
    </source>
</evidence>
<keyword evidence="1" id="KW-1133">Transmembrane helix</keyword>
<keyword evidence="1" id="KW-0472">Membrane</keyword>
<sequence>MVAAAITPSASRRLIPAHRVLGLAALGLAFVHALSLVATAHPLGWTLVLLLMALWCAKCAWGVWHGAPAQKLLIMSAVMGMLHVVMALGMPWLGEHHHTAGGHSAAHGLPMLLMACAEFALMFWAAILCHIQSKRSSLFS</sequence>
<dbReference type="AlphaFoldDB" id="A0A6H0SFJ0"/>
<feature type="transmembrane region" description="Helical" evidence="1">
    <location>
        <begin position="72"/>
        <end position="92"/>
    </location>
</feature>
<feature type="transmembrane region" description="Helical" evidence="1">
    <location>
        <begin position="112"/>
        <end position="131"/>
    </location>
</feature>
<evidence type="ECO:0000256" key="1">
    <source>
        <dbReference type="SAM" id="Phobius"/>
    </source>
</evidence>
<reference evidence="2 3" key="1">
    <citation type="submission" date="2018-09" db="EMBL/GenBank/DDBJ databases">
        <title>Glutamicibacter mishrai S5-52T (LMG 29155T = KCTC 39846T).</title>
        <authorList>
            <person name="Das S.K."/>
        </authorList>
    </citation>
    <scope>NUCLEOTIDE SEQUENCE [LARGE SCALE GENOMIC DNA]</scope>
    <source>
        <strain evidence="2 3">S5-52</strain>
    </source>
</reference>
<accession>A0A6H0SFJ0</accession>
<evidence type="ECO:0000313" key="3">
    <source>
        <dbReference type="Proteomes" id="UP000502331"/>
    </source>
</evidence>